<name>A0A377PG59_HAFAL</name>
<accession>A0A377PG59</accession>
<sequence>MNKFSVAMMTVAVILLSGCATKKDMIPMGGSKADGTVRMGYTVGSFENPIIDANQAKNLAAQKCKTWGYDGAEAFGGQVSQCAQMGAYGCNLANVSVEYQCTGGQAAKN</sequence>
<feature type="signal peptide" evidence="1">
    <location>
        <begin position="1"/>
        <end position="22"/>
    </location>
</feature>
<dbReference type="RefSeq" id="WP_043491654.1">
    <property type="nucleotide sequence ID" value="NZ_CP139992.1"/>
</dbReference>
<reference evidence="2 3" key="1">
    <citation type="submission" date="2018-06" db="EMBL/GenBank/DDBJ databases">
        <authorList>
            <consortium name="Pathogen Informatics"/>
            <person name="Doyle S."/>
        </authorList>
    </citation>
    <scope>NUCLEOTIDE SEQUENCE [LARGE SCALE GENOMIC DNA]</scope>
    <source>
        <strain evidence="2 3">NCTC8105</strain>
    </source>
</reference>
<evidence type="ECO:0000313" key="3">
    <source>
        <dbReference type="Proteomes" id="UP000254821"/>
    </source>
</evidence>
<evidence type="ECO:0000256" key="1">
    <source>
        <dbReference type="SAM" id="SignalP"/>
    </source>
</evidence>
<dbReference type="Proteomes" id="UP000254821">
    <property type="component" value="Unassembled WGS sequence"/>
</dbReference>
<protein>
    <recommendedName>
        <fullName evidence="4">YecR-like lipoprotein</fullName>
    </recommendedName>
</protein>
<proteinExistence type="predicted"/>
<gene>
    <name evidence="2" type="ORF">NCTC8105_01300</name>
</gene>
<evidence type="ECO:0008006" key="4">
    <source>
        <dbReference type="Google" id="ProtNLM"/>
    </source>
</evidence>
<keyword evidence="1" id="KW-0732">Signal</keyword>
<dbReference type="EMBL" id="UGHP01000001">
    <property type="protein sequence ID" value="STQ79230.1"/>
    <property type="molecule type" value="Genomic_DNA"/>
</dbReference>
<dbReference type="AlphaFoldDB" id="A0A377PG59"/>
<evidence type="ECO:0000313" key="2">
    <source>
        <dbReference type="EMBL" id="STQ79230.1"/>
    </source>
</evidence>
<feature type="chain" id="PRO_5016746431" description="YecR-like lipoprotein" evidence="1">
    <location>
        <begin position="23"/>
        <end position="109"/>
    </location>
</feature>
<organism evidence="2 3">
    <name type="scientific">Hafnia alvei</name>
    <dbReference type="NCBI Taxonomy" id="569"/>
    <lineage>
        <taxon>Bacteria</taxon>
        <taxon>Pseudomonadati</taxon>
        <taxon>Pseudomonadota</taxon>
        <taxon>Gammaproteobacteria</taxon>
        <taxon>Enterobacterales</taxon>
        <taxon>Hafniaceae</taxon>
        <taxon>Hafnia</taxon>
    </lineage>
</organism>
<dbReference type="InterPro" id="IPR025731">
    <property type="entry name" value="YecR-like"/>
</dbReference>
<dbReference type="Pfam" id="PF13992">
    <property type="entry name" value="YecR"/>
    <property type="match status" value="1"/>
</dbReference>
<dbReference type="PROSITE" id="PS51257">
    <property type="entry name" value="PROKAR_LIPOPROTEIN"/>
    <property type="match status" value="1"/>
</dbReference>